<dbReference type="GO" id="GO:0004674">
    <property type="term" value="F:protein serine/threonine kinase activity"/>
    <property type="evidence" value="ECO:0007669"/>
    <property type="project" value="UniProtKB-KW"/>
</dbReference>
<dbReference type="AlphaFoldDB" id="A0A8H5ZGE2"/>
<dbReference type="FunFam" id="1.10.510.10:FF:000183">
    <property type="entry name" value="Serine/threonine-protein kinase hal4"/>
    <property type="match status" value="1"/>
</dbReference>
<proteinExistence type="inferred from homology"/>
<evidence type="ECO:0000256" key="2">
    <source>
        <dbReference type="ARBA" id="ARBA00022527"/>
    </source>
</evidence>
<dbReference type="GO" id="GO:0030003">
    <property type="term" value="P:intracellular monoatomic cation homeostasis"/>
    <property type="evidence" value="ECO:0007669"/>
    <property type="project" value="UniProtKB-ARBA"/>
</dbReference>
<evidence type="ECO:0000256" key="4">
    <source>
        <dbReference type="ARBA" id="ARBA00022741"/>
    </source>
</evidence>
<keyword evidence="5" id="KW-0418">Kinase</keyword>
<evidence type="ECO:0000256" key="12">
    <source>
        <dbReference type="SAM" id="MobiDB-lite"/>
    </source>
</evidence>
<gene>
    <name evidence="14" type="ORF">GGP41_000342</name>
</gene>
<keyword evidence="6 10" id="KW-0067">ATP-binding</keyword>
<dbReference type="EMBL" id="WNKQ01000013">
    <property type="protein sequence ID" value="KAF5847595.1"/>
    <property type="molecule type" value="Genomic_DNA"/>
</dbReference>
<evidence type="ECO:0000313" key="14">
    <source>
        <dbReference type="EMBL" id="KAF5847595.1"/>
    </source>
</evidence>
<dbReference type="Pfam" id="PF00069">
    <property type="entry name" value="Pkinase"/>
    <property type="match status" value="1"/>
</dbReference>
<feature type="compositionally biased region" description="Low complexity" evidence="12">
    <location>
        <begin position="1"/>
        <end position="24"/>
    </location>
</feature>
<dbReference type="GO" id="GO:0005524">
    <property type="term" value="F:ATP binding"/>
    <property type="evidence" value="ECO:0007669"/>
    <property type="project" value="UniProtKB-UniRule"/>
</dbReference>
<keyword evidence="4 10" id="KW-0547">Nucleotide-binding</keyword>
<dbReference type="OMA" id="VIYMFMR"/>
<dbReference type="GO" id="GO:0005737">
    <property type="term" value="C:cytoplasm"/>
    <property type="evidence" value="ECO:0007669"/>
    <property type="project" value="TreeGrafter"/>
</dbReference>
<evidence type="ECO:0000256" key="3">
    <source>
        <dbReference type="ARBA" id="ARBA00022679"/>
    </source>
</evidence>
<dbReference type="GO" id="GO:0000226">
    <property type="term" value="P:microtubule cytoskeleton organization"/>
    <property type="evidence" value="ECO:0007669"/>
    <property type="project" value="TreeGrafter"/>
</dbReference>
<evidence type="ECO:0000259" key="13">
    <source>
        <dbReference type="PROSITE" id="PS50011"/>
    </source>
</evidence>
<dbReference type="PANTHER" id="PTHR24346">
    <property type="entry name" value="MAP/MICROTUBULE AFFINITY-REGULATING KINASE"/>
    <property type="match status" value="1"/>
</dbReference>
<dbReference type="GO" id="GO:0035556">
    <property type="term" value="P:intracellular signal transduction"/>
    <property type="evidence" value="ECO:0007669"/>
    <property type="project" value="TreeGrafter"/>
</dbReference>
<dbReference type="InterPro" id="IPR008271">
    <property type="entry name" value="Ser/Thr_kinase_AS"/>
</dbReference>
<evidence type="ECO:0000256" key="5">
    <source>
        <dbReference type="ARBA" id="ARBA00022777"/>
    </source>
</evidence>
<dbReference type="EC" id="2.7.11.1" evidence="1"/>
<organism evidence="14 15">
    <name type="scientific">Cochliobolus sativus</name>
    <name type="common">Common root rot and spot blotch fungus</name>
    <name type="synonym">Bipolaris sorokiniana</name>
    <dbReference type="NCBI Taxonomy" id="45130"/>
    <lineage>
        <taxon>Eukaryota</taxon>
        <taxon>Fungi</taxon>
        <taxon>Dikarya</taxon>
        <taxon>Ascomycota</taxon>
        <taxon>Pezizomycotina</taxon>
        <taxon>Dothideomycetes</taxon>
        <taxon>Pleosporomycetidae</taxon>
        <taxon>Pleosporales</taxon>
        <taxon>Pleosporineae</taxon>
        <taxon>Pleosporaceae</taxon>
        <taxon>Bipolaris</taxon>
    </lineage>
</organism>
<evidence type="ECO:0000256" key="8">
    <source>
        <dbReference type="ARBA" id="ARBA00048679"/>
    </source>
</evidence>
<comment type="catalytic activity">
    <reaction evidence="7">
        <text>L-threonyl-[protein] + ATP = O-phospho-L-threonyl-[protein] + ADP + H(+)</text>
        <dbReference type="Rhea" id="RHEA:46608"/>
        <dbReference type="Rhea" id="RHEA-COMP:11060"/>
        <dbReference type="Rhea" id="RHEA-COMP:11605"/>
        <dbReference type="ChEBI" id="CHEBI:15378"/>
        <dbReference type="ChEBI" id="CHEBI:30013"/>
        <dbReference type="ChEBI" id="CHEBI:30616"/>
        <dbReference type="ChEBI" id="CHEBI:61977"/>
        <dbReference type="ChEBI" id="CHEBI:456216"/>
        <dbReference type="EC" id="2.7.11.1"/>
    </reaction>
</comment>
<dbReference type="PANTHER" id="PTHR24346:SF76">
    <property type="entry name" value="NON-SPECIFIC SERINE_THREONINE PROTEIN KINASE"/>
    <property type="match status" value="1"/>
</dbReference>
<dbReference type="PROSITE" id="PS50011">
    <property type="entry name" value="PROTEIN_KINASE_DOM"/>
    <property type="match status" value="1"/>
</dbReference>
<dbReference type="InterPro" id="IPR011009">
    <property type="entry name" value="Kinase-like_dom_sf"/>
</dbReference>
<keyword evidence="2 11" id="KW-0723">Serine/threonine-protein kinase</keyword>
<comment type="caution">
    <text evidence="14">The sequence shown here is derived from an EMBL/GenBank/DDBJ whole genome shotgun (WGS) entry which is preliminary data.</text>
</comment>
<protein>
    <recommendedName>
        <fullName evidence="1">non-specific serine/threonine protein kinase</fullName>
        <ecNumber evidence="1">2.7.11.1</ecNumber>
    </recommendedName>
    <alternativeName>
        <fullName evidence="9">Halotolerance protein 4</fullName>
    </alternativeName>
</protein>
<feature type="region of interest" description="Disordered" evidence="12">
    <location>
        <begin position="1"/>
        <end position="52"/>
    </location>
</feature>
<dbReference type="PROSITE" id="PS00108">
    <property type="entry name" value="PROTEIN_KINASE_ST"/>
    <property type="match status" value="1"/>
</dbReference>
<dbReference type="CDD" id="cd13994">
    <property type="entry name" value="STKc_HAL4_like"/>
    <property type="match status" value="1"/>
</dbReference>
<comment type="catalytic activity">
    <reaction evidence="8">
        <text>L-seryl-[protein] + ATP = O-phospho-L-seryl-[protein] + ADP + H(+)</text>
        <dbReference type="Rhea" id="RHEA:17989"/>
        <dbReference type="Rhea" id="RHEA-COMP:9863"/>
        <dbReference type="Rhea" id="RHEA-COMP:11604"/>
        <dbReference type="ChEBI" id="CHEBI:15378"/>
        <dbReference type="ChEBI" id="CHEBI:29999"/>
        <dbReference type="ChEBI" id="CHEBI:30616"/>
        <dbReference type="ChEBI" id="CHEBI:83421"/>
        <dbReference type="ChEBI" id="CHEBI:456216"/>
        <dbReference type="EC" id="2.7.11.1"/>
    </reaction>
</comment>
<dbReference type="Gene3D" id="1.10.510.10">
    <property type="entry name" value="Transferase(Phosphotransferase) domain 1"/>
    <property type="match status" value="1"/>
</dbReference>
<reference evidence="14" key="1">
    <citation type="submission" date="2019-11" db="EMBL/GenBank/DDBJ databases">
        <title>Bipolaris sorokiniana Genome sequencing.</title>
        <authorList>
            <person name="Wang H."/>
        </authorList>
    </citation>
    <scope>NUCLEOTIDE SEQUENCE</scope>
</reference>
<evidence type="ECO:0000256" key="10">
    <source>
        <dbReference type="PROSITE-ProRule" id="PRU10141"/>
    </source>
</evidence>
<sequence length="417" mass="47152">MGTEPGPNANAASSHSPSATSPSSEATRKNCIGAQAADNAKPSRLPLPRQTSTIKAADVRARFREDVYGHHEHTIHSYRNRGKSFKMTRHLKEQQIRHVASNWFKRLRKETADPAVAQNISGPAHVLARKYGKCGDVLGWGAFGTVRVSYKIDEKNPSSTQVFAVKEHKQLEGESEEKYHRRVVSEFYISSSLHHQNILATLDLLQDDKGVECQIMEYFPGEELHSVVLHAGALEETEADCFFKQLIQGLVYMHEMGVAHRDLKPENILLTTSGLVKIIDFGNAECFRAAWETEARMSSGICGSLPYIAPEEFTLKEFDPRPLDVWACGMIYMAMRTGENQWRAARPDEDAEYQQYVESRKTEAGYEPIECLRRRQCRNVVYSILEPSPIRRLTAHQIRSSEWVQQIPLCCADTTDD</sequence>
<evidence type="ECO:0000256" key="1">
    <source>
        <dbReference type="ARBA" id="ARBA00012513"/>
    </source>
</evidence>
<evidence type="ECO:0000256" key="7">
    <source>
        <dbReference type="ARBA" id="ARBA00047899"/>
    </source>
</evidence>
<comment type="similarity">
    <text evidence="11">Belongs to the protein kinase superfamily.</text>
</comment>
<evidence type="ECO:0000313" key="15">
    <source>
        <dbReference type="Proteomes" id="UP000624244"/>
    </source>
</evidence>
<accession>A0A8H5ZGE2</accession>
<evidence type="ECO:0000256" key="11">
    <source>
        <dbReference type="RuleBase" id="RU000304"/>
    </source>
</evidence>
<feature type="binding site" evidence="10">
    <location>
        <position position="166"/>
    </location>
    <ligand>
        <name>ATP</name>
        <dbReference type="ChEBI" id="CHEBI:30616"/>
    </ligand>
</feature>
<dbReference type="InterPro" id="IPR000719">
    <property type="entry name" value="Prot_kinase_dom"/>
</dbReference>
<evidence type="ECO:0000256" key="9">
    <source>
        <dbReference type="ARBA" id="ARBA00078109"/>
    </source>
</evidence>
<keyword evidence="3" id="KW-0808">Transferase</keyword>
<dbReference type="InterPro" id="IPR017441">
    <property type="entry name" value="Protein_kinase_ATP_BS"/>
</dbReference>
<evidence type="ECO:0000256" key="6">
    <source>
        <dbReference type="ARBA" id="ARBA00022840"/>
    </source>
</evidence>
<dbReference type="SMART" id="SM00220">
    <property type="entry name" value="S_TKc"/>
    <property type="match status" value="1"/>
</dbReference>
<dbReference type="Proteomes" id="UP000624244">
    <property type="component" value="Unassembled WGS sequence"/>
</dbReference>
<dbReference type="SUPFAM" id="SSF56112">
    <property type="entry name" value="Protein kinase-like (PK-like)"/>
    <property type="match status" value="1"/>
</dbReference>
<name>A0A8H5ZGE2_COCSA</name>
<feature type="domain" description="Protein kinase" evidence="13">
    <location>
        <begin position="132"/>
        <end position="404"/>
    </location>
</feature>
<dbReference type="PROSITE" id="PS00107">
    <property type="entry name" value="PROTEIN_KINASE_ATP"/>
    <property type="match status" value="1"/>
</dbReference>